<accession>A0A7C5RDL4</accession>
<evidence type="ECO:0000256" key="1">
    <source>
        <dbReference type="SAM" id="MobiDB-lite"/>
    </source>
</evidence>
<feature type="domain" description="Transposase IS110-like N-terminal" evidence="2">
    <location>
        <begin position="23"/>
        <end position="107"/>
    </location>
</feature>
<name>A0A7C5RDL4_9DEIN</name>
<dbReference type="GO" id="GO:0004803">
    <property type="term" value="F:transposase activity"/>
    <property type="evidence" value="ECO:0007669"/>
    <property type="project" value="InterPro"/>
</dbReference>
<feature type="compositionally biased region" description="Basic and acidic residues" evidence="1">
    <location>
        <begin position="230"/>
        <end position="241"/>
    </location>
</feature>
<gene>
    <name evidence="3" type="ORF">ENM28_00560</name>
</gene>
<reference evidence="3" key="1">
    <citation type="journal article" date="2020" name="mSystems">
        <title>Genome- and Community-Level Interaction Insights into Carbon Utilization and Element Cycling Functions of Hydrothermarchaeota in Hydrothermal Sediment.</title>
        <authorList>
            <person name="Zhou Z."/>
            <person name="Liu Y."/>
            <person name="Xu W."/>
            <person name="Pan J."/>
            <person name="Luo Z.H."/>
            <person name="Li M."/>
        </authorList>
    </citation>
    <scope>NUCLEOTIDE SEQUENCE [LARGE SCALE GENOMIC DNA]</scope>
    <source>
        <strain evidence="3">SpSt-1071</strain>
    </source>
</reference>
<evidence type="ECO:0000313" key="3">
    <source>
        <dbReference type="EMBL" id="HHM67219.1"/>
    </source>
</evidence>
<evidence type="ECO:0000259" key="2">
    <source>
        <dbReference type="Pfam" id="PF01548"/>
    </source>
</evidence>
<dbReference type="InterPro" id="IPR047650">
    <property type="entry name" value="Transpos_IS110"/>
</dbReference>
<comment type="caution">
    <text evidence="3">The sequence shown here is derived from an EMBL/GenBank/DDBJ whole genome shotgun (WGS) entry which is preliminary data.</text>
</comment>
<dbReference type="GO" id="GO:0003677">
    <property type="term" value="F:DNA binding"/>
    <property type="evidence" value="ECO:0007669"/>
    <property type="project" value="InterPro"/>
</dbReference>
<dbReference type="Pfam" id="PF01548">
    <property type="entry name" value="DEDD_Tnp_IS110"/>
    <property type="match status" value="1"/>
</dbReference>
<organism evidence="3">
    <name type="scientific">Thermus caliditerrae</name>
    <dbReference type="NCBI Taxonomy" id="1330700"/>
    <lineage>
        <taxon>Bacteria</taxon>
        <taxon>Thermotogati</taxon>
        <taxon>Deinococcota</taxon>
        <taxon>Deinococci</taxon>
        <taxon>Thermales</taxon>
        <taxon>Thermaceae</taxon>
        <taxon>Thermus</taxon>
    </lineage>
</organism>
<dbReference type="EMBL" id="DRXE01000021">
    <property type="protein sequence ID" value="HHM67219.1"/>
    <property type="molecule type" value="Genomic_DNA"/>
</dbReference>
<dbReference type="GO" id="GO:0006313">
    <property type="term" value="P:DNA transposition"/>
    <property type="evidence" value="ECO:0007669"/>
    <property type="project" value="InterPro"/>
</dbReference>
<proteinExistence type="predicted"/>
<protein>
    <recommendedName>
        <fullName evidence="2">Transposase IS110-like N-terminal domain-containing protein</fullName>
    </recommendedName>
</protein>
<sequence>MSKAHMDLALLVPSLQRTLRFPLLEADLPVAAVNPQQAAAFRQASGKRNKSDRQDALLLAQLGRVYGDTLLRAKLPERTLRALKALVGYRDDLRRRIHAIERQQESALWMGQEEVLPFLEEELSGVQRLLEEVEGLIREVAAGVPEVPAVQGPKLGHENPQDHLWQKQAYRLPPKKLPSPRGELHPVSQEGQKEKALLPLPPPHPVGPRDTQVPQVQVEHHQVEPPLAVEKGEGQGGEEPRLLQGHQVQDQEEPGLGPPPRPGPVEGFLGLLASQADEGAGGPGVAVE</sequence>
<feature type="compositionally biased region" description="Gly residues" evidence="1">
    <location>
        <begin position="279"/>
        <end position="288"/>
    </location>
</feature>
<dbReference type="PANTHER" id="PTHR33055">
    <property type="entry name" value="TRANSPOSASE FOR INSERTION SEQUENCE ELEMENT IS1111A"/>
    <property type="match status" value="1"/>
</dbReference>
<dbReference type="InterPro" id="IPR002525">
    <property type="entry name" value="Transp_IS110-like_N"/>
</dbReference>
<feature type="region of interest" description="Disordered" evidence="1">
    <location>
        <begin position="173"/>
        <end position="288"/>
    </location>
</feature>
<dbReference type="AlphaFoldDB" id="A0A7C5RDL4"/>